<keyword evidence="5" id="KW-1185">Reference proteome</keyword>
<organism evidence="4 5">
    <name type="scientific">Carex littledalei</name>
    <dbReference type="NCBI Taxonomy" id="544730"/>
    <lineage>
        <taxon>Eukaryota</taxon>
        <taxon>Viridiplantae</taxon>
        <taxon>Streptophyta</taxon>
        <taxon>Embryophyta</taxon>
        <taxon>Tracheophyta</taxon>
        <taxon>Spermatophyta</taxon>
        <taxon>Magnoliopsida</taxon>
        <taxon>Liliopsida</taxon>
        <taxon>Poales</taxon>
        <taxon>Cyperaceae</taxon>
        <taxon>Cyperoideae</taxon>
        <taxon>Cariceae</taxon>
        <taxon>Carex</taxon>
        <taxon>Carex subgen. Euthyceras</taxon>
    </lineage>
</organism>
<dbReference type="Proteomes" id="UP000623129">
    <property type="component" value="Unassembled WGS sequence"/>
</dbReference>
<dbReference type="PANTHER" id="PTHR46344:SF28">
    <property type="entry name" value="F-BOX DOMAIN-CONTAINING PROTEIN"/>
    <property type="match status" value="1"/>
</dbReference>
<keyword evidence="2" id="KW-0677">Repeat</keyword>
<dbReference type="InterPro" id="IPR006652">
    <property type="entry name" value="Kelch_1"/>
</dbReference>
<accession>A0A833Q7V7</accession>
<dbReference type="InterPro" id="IPR036047">
    <property type="entry name" value="F-box-like_dom_sf"/>
</dbReference>
<evidence type="ECO:0000256" key="1">
    <source>
        <dbReference type="ARBA" id="ARBA00022441"/>
    </source>
</evidence>
<dbReference type="Pfam" id="PF01344">
    <property type="entry name" value="Kelch_1"/>
    <property type="match status" value="1"/>
</dbReference>
<feature type="domain" description="F-box" evidence="3">
    <location>
        <begin position="73"/>
        <end position="109"/>
    </location>
</feature>
<dbReference type="CDD" id="cd22152">
    <property type="entry name" value="F-box_AtAFR-like"/>
    <property type="match status" value="1"/>
</dbReference>
<keyword evidence="1" id="KW-0880">Kelch repeat</keyword>
<dbReference type="SUPFAM" id="SSF117281">
    <property type="entry name" value="Kelch motif"/>
    <property type="match status" value="1"/>
</dbReference>
<evidence type="ECO:0000313" key="5">
    <source>
        <dbReference type="Proteomes" id="UP000623129"/>
    </source>
</evidence>
<dbReference type="AlphaFoldDB" id="A0A833Q7V7"/>
<dbReference type="Pfam" id="PF00646">
    <property type="entry name" value="F-box"/>
    <property type="match status" value="1"/>
</dbReference>
<name>A0A833Q7V7_9POAL</name>
<sequence>MILHFRFLDSISEPHPESTLEFFGNKRAMIPLCNPPRSKMLLFHIPFCLTFPLRIHTFYTDLIHSLQHEALIPGLPDDLALRCLARISHGYHGLLECVSKKWRDTIRSEEYARLKALAGWCGNWIFVSTANVCNKFLMIGGQTLSSINDQEVLSDVLVFDPFKKEWYMAARMGRARLGLACAAISGKVYVAGGHDLAYPLGFSDAEVYDPCTDRWDHLPPMSFPLVGCFGLPRGEQFYVIGRKEPSTTQYTHIIFSIVEYQWQVLENTDPYINFGLSSVIDEMLYVFDEETVKENSIFCAHHGRPLRPFGACLVGSKRRLYLIGGLTLKFDTQSRAYSVVKLNSTRFCEVTRLPLEWQDARPMLSQAGRVVGHHIVLDRLLH</sequence>
<dbReference type="Gene3D" id="2.120.10.80">
    <property type="entry name" value="Kelch-type beta propeller"/>
    <property type="match status" value="1"/>
</dbReference>
<evidence type="ECO:0000313" key="4">
    <source>
        <dbReference type="EMBL" id="KAF3320815.1"/>
    </source>
</evidence>
<dbReference type="PANTHER" id="PTHR46344">
    <property type="entry name" value="OS02G0202900 PROTEIN"/>
    <property type="match status" value="1"/>
</dbReference>
<dbReference type="SUPFAM" id="SSF81383">
    <property type="entry name" value="F-box domain"/>
    <property type="match status" value="1"/>
</dbReference>
<dbReference type="OrthoDB" id="45365at2759"/>
<gene>
    <name evidence="4" type="ORF">FCM35_KLT14949</name>
</gene>
<dbReference type="InterPro" id="IPR015915">
    <property type="entry name" value="Kelch-typ_b-propeller"/>
</dbReference>
<reference evidence="4" key="1">
    <citation type="submission" date="2020-01" db="EMBL/GenBank/DDBJ databases">
        <title>Genome sequence of Kobresia littledalei, the first chromosome-level genome in the family Cyperaceae.</title>
        <authorList>
            <person name="Qu G."/>
        </authorList>
    </citation>
    <scope>NUCLEOTIDE SEQUENCE</scope>
    <source>
        <strain evidence="4">C.B.Clarke</strain>
        <tissue evidence="4">Leaf</tissue>
    </source>
</reference>
<protein>
    <submittedName>
        <fullName evidence="4">F-box/kelch-repeat protein</fullName>
    </submittedName>
</protein>
<comment type="caution">
    <text evidence="4">The sequence shown here is derived from an EMBL/GenBank/DDBJ whole genome shotgun (WGS) entry which is preliminary data.</text>
</comment>
<evidence type="ECO:0000256" key="2">
    <source>
        <dbReference type="ARBA" id="ARBA00022737"/>
    </source>
</evidence>
<evidence type="ECO:0000259" key="3">
    <source>
        <dbReference type="Pfam" id="PF00646"/>
    </source>
</evidence>
<proteinExistence type="predicted"/>
<dbReference type="InterPro" id="IPR001810">
    <property type="entry name" value="F-box_dom"/>
</dbReference>
<dbReference type="SMART" id="SM00612">
    <property type="entry name" value="Kelch"/>
    <property type="match status" value="2"/>
</dbReference>
<dbReference type="EMBL" id="SWLB01000028">
    <property type="protein sequence ID" value="KAF3320815.1"/>
    <property type="molecule type" value="Genomic_DNA"/>
</dbReference>